<sequence>MNSAKGALGVIAAVIGVVASVVGIMVGVQQLRGDDPAKDAAETEQTGQDAADEAADEAAEEGTTAAAPAPESTWTPENPGAQLILTTVEDAAGDCQYLHVDFDAEFGDPMQPVASSSIRAEATDDLIWNPCENGDGIYVASLTSAGTTAAAPLDAGSPSPEDCMDAVNAAGGANALLNLQLSFADDGLTGLSGGTSLCVWNPETTRLTVAVSESLEENDSQDRIVTYWVQTYLPA</sequence>
<dbReference type="EMBL" id="STGX01000009">
    <property type="protein sequence ID" value="THV28045.1"/>
    <property type="molecule type" value="Genomic_DNA"/>
</dbReference>
<proteinExistence type="predicted"/>
<keyword evidence="2" id="KW-1133">Transmembrane helix</keyword>
<keyword evidence="4" id="KW-1185">Reference proteome</keyword>
<feature type="compositionally biased region" description="Acidic residues" evidence="1">
    <location>
        <begin position="50"/>
        <end position="60"/>
    </location>
</feature>
<dbReference type="Proteomes" id="UP000305792">
    <property type="component" value="Unassembled WGS sequence"/>
</dbReference>
<reference evidence="3 4" key="1">
    <citation type="journal article" date="2018" name="Int. J. Syst. Evol. Microbiol.">
        <title>Glycomyces paridis sp. nov., isolated from the medicinal plant Paris polyphylla.</title>
        <authorList>
            <person name="Fang X.M."/>
            <person name="Bai J.L."/>
            <person name="Su J."/>
            <person name="Zhao L.L."/>
            <person name="Liu H.Y."/>
            <person name="Ma B.P."/>
            <person name="Zhang Y.Q."/>
            <person name="Yu L.Y."/>
        </authorList>
    </citation>
    <scope>NUCLEOTIDE SEQUENCE [LARGE SCALE GENOMIC DNA]</scope>
    <source>
        <strain evidence="3 4">CPCC 204357</strain>
    </source>
</reference>
<evidence type="ECO:0000313" key="3">
    <source>
        <dbReference type="EMBL" id="THV28045.1"/>
    </source>
</evidence>
<protein>
    <submittedName>
        <fullName evidence="3">Uncharacterized protein</fullName>
    </submittedName>
</protein>
<keyword evidence="2" id="KW-0812">Transmembrane</keyword>
<evidence type="ECO:0000256" key="1">
    <source>
        <dbReference type="SAM" id="MobiDB-lite"/>
    </source>
</evidence>
<evidence type="ECO:0000313" key="4">
    <source>
        <dbReference type="Proteomes" id="UP000305792"/>
    </source>
</evidence>
<keyword evidence="2" id="KW-0472">Membrane</keyword>
<name>A0A4S8PEK9_9ACTN</name>
<comment type="caution">
    <text evidence="3">The sequence shown here is derived from an EMBL/GenBank/DDBJ whole genome shotgun (WGS) entry which is preliminary data.</text>
</comment>
<organism evidence="3 4">
    <name type="scientific">Glycomyces paridis</name>
    <dbReference type="NCBI Taxonomy" id="2126555"/>
    <lineage>
        <taxon>Bacteria</taxon>
        <taxon>Bacillati</taxon>
        <taxon>Actinomycetota</taxon>
        <taxon>Actinomycetes</taxon>
        <taxon>Glycomycetales</taxon>
        <taxon>Glycomycetaceae</taxon>
        <taxon>Glycomyces</taxon>
    </lineage>
</organism>
<accession>A0A4S8PEK9</accession>
<gene>
    <name evidence="3" type="ORF">E9998_13790</name>
</gene>
<feature type="compositionally biased region" description="Low complexity" evidence="1">
    <location>
        <begin position="61"/>
        <end position="71"/>
    </location>
</feature>
<feature type="region of interest" description="Disordered" evidence="1">
    <location>
        <begin position="33"/>
        <end position="78"/>
    </location>
</feature>
<evidence type="ECO:0000256" key="2">
    <source>
        <dbReference type="SAM" id="Phobius"/>
    </source>
</evidence>
<feature type="transmembrane region" description="Helical" evidence="2">
    <location>
        <begin position="6"/>
        <end position="28"/>
    </location>
</feature>
<dbReference type="AlphaFoldDB" id="A0A4S8PEK9"/>
<dbReference type="RefSeq" id="WP_136530277.1">
    <property type="nucleotide sequence ID" value="NZ_STGX01000009.1"/>
</dbReference>